<protein>
    <recommendedName>
        <fullName evidence="3">HTH araC/xylS-type domain-containing protein</fullName>
    </recommendedName>
</protein>
<accession>A0ABQ3DHQ6</accession>
<proteinExistence type="predicted"/>
<name>A0ABQ3DHQ6_9ACTN</name>
<dbReference type="InterPro" id="IPR018060">
    <property type="entry name" value="HTH_AraC"/>
</dbReference>
<evidence type="ECO:0000313" key="4">
    <source>
        <dbReference type="EMBL" id="GHA95870.1"/>
    </source>
</evidence>
<evidence type="ECO:0000256" key="1">
    <source>
        <dbReference type="ARBA" id="ARBA00023015"/>
    </source>
</evidence>
<dbReference type="PROSITE" id="PS01124">
    <property type="entry name" value="HTH_ARAC_FAMILY_2"/>
    <property type="match status" value="1"/>
</dbReference>
<evidence type="ECO:0000259" key="3">
    <source>
        <dbReference type="PROSITE" id="PS01124"/>
    </source>
</evidence>
<evidence type="ECO:0000256" key="2">
    <source>
        <dbReference type="ARBA" id="ARBA00023163"/>
    </source>
</evidence>
<dbReference type="SUPFAM" id="SSF46689">
    <property type="entry name" value="Homeodomain-like"/>
    <property type="match status" value="1"/>
</dbReference>
<dbReference type="EMBL" id="BMVO01000004">
    <property type="protein sequence ID" value="GHA95870.1"/>
    <property type="molecule type" value="Genomic_DNA"/>
</dbReference>
<dbReference type="Proteomes" id="UP000599437">
    <property type="component" value="Unassembled WGS sequence"/>
</dbReference>
<sequence length="72" mass="7772">MRLRARPTVVVVVAPGRQRRHLLESTDLTVDRIATEAGLGTGASLRRHLTAVIGVSPTACRHTFRTASRSPA</sequence>
<keyword evidence="5" id="KW-1185">Reference proteome</keyword>
<dbReference type="Gene3D" id="1.10.10.60">
    <property type="entry name" value="Homeodomain-like"/>
    <property type="match status" value="1"/>
</dbReference>
<gene>
    <name evidence="4" type="ORF">GCM10010346_18050</name>
</gene>
<dbReference type="InterPro" id="IPR009057">
    <property type="entry name" value="Homeodomain-like_sf"/>
</dbReference>
<comment type="caution">
    <text evidence="4">The sequence shown here is derived from an EMBL/GenBank/DDBJ whole genome shotgun (WGS) entry which is preliminary data.</text>
</comment>
<feature type="domain" description="HTH araC/xylS-type" evidence="3">
    <location>
        <begin position="20"/>
        <end position="63"/>
    </location>
</feature>
<keyword evidence="2" id="KW-0804">Transcription</keyword>
<keyword evidence="1" id="KW-0805">Transcription regulation</keyword>
<organism evidence="4 5">
    <name type="scientific">Streptomyces chryseus</name>
    <dbReference type="NCBI Taxonomy" id="68186"/>
    <lineage>
        <taxon>Bacteria</taxon>
        <taxon>Bacillati</taxon>
        <taxon>Actinomycetota</taxon>
        <taxon>Actinomycetes</taxon>
        <taxon>Kitasatosporales</taxon>
        <taxon>Streptomycetaceae</taxon>
        <taxon>Streptomyces</taxon>
    </lineage>
</organism>
<evidence type="ECO:0000313" key="5">
    <source>
        <dbReference type="Proteomes" id="UP000599437"/>
    </source>
</evidence>
<reference evidence="5" key="1">
    <citation type="journal article" date="2019" name="Int. J. Syst. Evol. Microbiol.">
        <title>The Global Catalogue of Microorganisms (GCM) 10K type strain sequencing project: providing services to taxonomists for standard genome sequencing and annotation.</title>
        <authorList>
            <consortium name="The Broad Institute Genomics Platform"/>
            <consortium name="The Broad Institute Genome Sequencing Center for Infectious Disease"/>
            <person name="Wu L."/>
            <person name="Ma J."/>
        </authorList>
    </citation>
    <scope>NUCLEOTIDE SEQUENCE [LARGE SCALE GENOMIC DNA]</scope>
    <source>
        <strain evidence="5">JCM 4737</strain>
    </source>
</reference>